<dbReference type="CDD" id="cd00082">
    <property type="entry name" value="HisKA"/>
    <property type="match status" value="1"/>
</dbReference>
<keyword evidence="4 7" id="KW-0597">Phosphoprotein</keyword>
<sequence length="534" mass="57769">MPAMSHPQQLILNVDDTDAARYARTRILTKAGLRVVEAASGTEALALARELKPALILLDVKLPDIHGMEVCSRLKADPATASCLVLQTSASYIGLADKIRALEGGADNYLFEPIEPAELVANVHALLRLAKVENELREIDRRKDEFLAILAHELRNPLVPMRNAIGILNTRAPDAPDWELRARNTISNHLDHMVRLVDDLLDVSRLSHNKLALQLRRTLVAEVIHNALESAQQLMERKRQQLHLDMADASLAVDGDEVRLAQVLINLLHNAAKFSPEGGHIYLAAQAEADKVVLTVRDEGIGIAAERLDDIFGMFAQANALGHDRQDGLGIGLSLARSLVQLHGGELTVQSAGIGQGSVFRIELPRAMPDKTASGSDPANATTETTATNAANGTSTTNAAASTDGTPRAGMRVLVVDDNIDIADTMKELMELLGHDVQAVYSGTGAIARAKEWVPDAVLLDIGLKDMTGHDLIRALRAEPATSNVYLLACSGFSSDEDKREAYDAGVDDYLVKPVDLDTLAQLELRRPPPRARA</sequence>
<dbReference type="InterPro" id="IPR003661">
    <property type="entry name" value="HisK_dim/P_dom"/>
</dbReference>
<dbReference type="SMART" id="SM00387">
    <property type="entry name" value="HATPase_c"/>
    <property type="match status" value="1"/>
</dbReference>
<dbReference type="PANTHER" id="PTHR43547">
    <property type="entry name" value="TWO-COMPONENT HISTIDINE KINASE"/>
    <property type="match status" value="1"/>
</dbReference>
<feature type="modified residue" description="4-aspartylphosphate" evidence="7">
    <location>
        <position position="461"/>
    </location>
</feature>
<dbReference type="PROSITE" id="PS50109">
    <property type="entry name" value="HIS_KIN"/>
    <property type="match status" value="1"/>
</dbReference>
<dbReference type="Pfam" id="PF00512">
    <property type="entry name" value="HisKA"/>
    <property type="match status" value="1"/>
</dbReference>
<evidence type="ECO:0000256" key="6">
    <source>
        <dbReference type="ARBA" id="ARBA00022777"/>
    </source>
</evidence>
<dbReference type="EC" id="2.7.13.3" evidence="3"/>
<dbReference type="SUPFAM" id="SSF52172">
    <property type="entry name" value="CheY-like"/>
    <property type="match status" value="2"/>
</dbReference>
<evidence type="ECO:0000256" key="7">
    <source>
        <dbReference type="PROSITE-ProRule" id="PRU00169"/>
    </source>
</evidence>
<accession>A0AAI9N1U6</accession>
<proteinExistence type="predicted"/>
<evidence type="ECO:0000256" key="9">
    <source>
        <dbReference type="SAM" id="MobiDB-lite"/>
    </source>
</evidence>
<comment type="subcellular location">
    <subcellularLocation>
        <location evidence="2">Cell inner membrane</location>
        <topology evidence="2">Multi-pass membrane protein</topology>
    </subcellularLocation>
</comment>
<comment type="catalytic activity">
    <reaction evidence="1">
        <text>ATP + protein L-histidine = ADP + protein N-phospho-L-histidine.</text>
        <dbReference type="EC" id="2.7.13.3"/>
    </reaction>
</comment>
<evidence type="ECO:0000256" key="2">
    <source>
        <dbReference type="ARBA" id="ARBA00004429"/>
    </source>
</evidence>
<dbReference type="Gene3D" id="6.10.250.690">
    <property type="match status" value="1"/>
</dbReference>
<evidence type="ECO:0000313" key="13">
    <source>
        <dbReference type="Proteomes" id="UP000006772"/>
    </source>
</evidence>
<dbReference type="InterPro" id="IPR005467">
    <property type="entry name" value="His_kinase_dom"/>
</dbReference>
<keyword evidence="8" id="KW-0175">Coiled coil</keyword>
<evidence type="ECO:0000259" key="10">
    <source>
        <dbReference type="PROSITE" id="PS50109"/>
    </source>
</evidence>
<feature type="compositionally biased region" description="Low complexity" evidence="9">
    <location>
        <begin position="379"/>
        <end position="404"/>
    </location>
</feature>
<feature type="coiled-coil region" evidence="8">
    <location>
        <begin position="122"/>
        <end position="149"/>
    </location>
</feature>
<dbReference type="InterPro" id="IPR036890">
    <property type="entry name" value="HATPase_C_sf"/>
</dbReference>
<gene>
    <name evidence="12" type="ORF">HFRIS_021406</name>
</gene>
<dbReference type="SUPFAM" id="SSF47384">
    <property type="entry name" value="Homodimeric domain of signal transducing histidine kinase"/>
    <property type="match status" value="1"/>
</dbReference>
<evidence type="ECO:0000256" key="3">
    <source>
        <dbReference type="ARBA" id="ARBA00012438"/>
    </source>
</evidence>
<evidence type="ECO:0000256" key="4">
    <source>
        <dbReference type="ARBA" id="ARBA00022553"/>
    </source>
</evidence>
<feature type="domain" description="Response regulatory" evidence="11">
    <location>
        <begin position="10"/>
        <end position="127"/>
    </location>
</feature>
<reference evidence="12 13" key="1">
    <citation type="journal article" date="2013" name="Front. Microbiol.">
        <title>The genome of the endophytic bacterium H. frisingense GSF30(T) identifies diverse strategies in the Herbaspirillum genus to interact with plants.</title>
        <authorList>
            <person name="Straub D."/>
            <person name="Rothballer M."/>
            <person name="Hartmann A."/>
            <person name="Ludewig U."/>
        </authorList>
    </citation>
    <scope>NUCLEOTIDE SEQUENCE [LARGE SCALE GENOMIC DNA]</scope>
    <source>
        <strain evidence="12 13">GSF30</strain>
    </source>
</reference>
<dbReference type="AlphaFoldDB" id="A0AAI9N1U6"/>
<feature type="domain" description="Response regulatory" evidence="11">
    <location>
        <begin position="412"/>
        <end position="528"/>
    </location>
</feature>
<dbReference type="SMART" id="SM00448">
    <property type="entry name" value="REC"/>
    <property type="match status" value="2"/>
</dbReference>
<keyword evidence="5" id="KW-0808">Transferase</keyword>
<dbReference type="InterPro" id="IPR036097">
    <property type="entry name" value="HisK_dim/P_sf"/>
</dbReference>
<evidence type="ECO:0000313" key="12">
    <source>
        <dbReference type="EMBL" id="EOA02678.1"/>
    </source>
</evidence>
<organism evidence="12 13">
    <name type="scientific">Herbaspirillum frisingense GSF30</name>
    <dbReference type="NCBI Taxonomy" id="864073"/>
    <lineage>
        <taxon>Bacteria</taxon>
        <taxon>Pseudomonadati</taxon>
        <taxon>Pseudomonadota</taxon>
        <taxon>Betaproteobacteria</taxon>
        <taxon>Burkholderiales</taxon>
        <taxon>Oxalobacteraceae</taxon>
        <taxon>Herbaspirillum</taxon>
    </lineage>
</organism>
<dbReference type="PRINTS" id="PR00344">
    <property type="entry name" value="BCTRLSENSOR"/>
</dbReference>
<dbReference type="InterPro" id="IPR003594">
    <property type="entry name" value="HATPase_dom"/>
</dbReference>
<dbReference type="GO" id="GO:0005886">
    <property type="term" value="C:plasma membrane"/>
    <property type="evidence" value="ECO:0007669"/>
    <property type="project" value="UniProtKB-SubCell"/>
</dbReference>
<dbReference type="FunFam" id="3.30.565.10:FF:000006">
    <property type="entry name" value="Sensor histidine kinase WalK"/>
    <property type="match status" value="1"/>
</dbReference>
<evidence type="ECO:0000259" key="11">
    <source>
        <dbReference type="PROSITE" id="PS50110"/>
    </source>
</evidence>
<dbReference type="PROSITE" id="PS50110">
    <property type="entry name" value="RESPONSE_REGULATORY"/>
    <property type="match status" value="2"/>
</dbReference>
<dbReference type="SUPFAM" id="SSF55874">
    <property type="entry name" value="ATPase domain of HSP90 chaperone/DNA topoisomerase II/histidine kinase"/>
    <property type="match status" value="1"/>
</dbReference>
<feature type="modified residue" description="4-aspartylphosphate" evidence="7">
    <location>
        <position position="59"/>
    </location>
</feature>
<dbReference type="PANTHER" id="PTHR43547:SF2">
    <property type="entry name" value="HYBRID SIGNAL TRANSDUCTION HISTIDINE KINASE C"/>
    <property type="match status" value="1"/>
</dbReference>
<dbReference type="InterPro" id="IPR001789">
    <property type="entry name" value="Sig_transdc_resp-reg_receiver"/>
</dbReference>
<evidence type="ECO:0000256" key="5">
    <source>
        <dbReference type="ARBA" id="ARBA00022679"/>
    </source>
</evidence>
<dbReference type="GO" id="GO:0000155">
    <property type="term" value="F:phosphorelay sensor kinase activity"/>
    <property type="evidence" value="ECO:0007669"/>
    <property type="project" value="InterPro"/>
</dbReference>
<name>A0AAI9N1U6_9BURK</name>
<keyword evidence="6 12" id="KW-0418">Kinase</keyword>
<dbReference type="InterPro" id="IPR004358">
    <property type="entry name" value="Sig_transdc_His_kin-like_C"/>
</dbReference>
<dbReference type="InterPro" id="IPR011006">
    <property type="entry name" value="CheY-like_superfamily"/>
</dbReference>
<feature type="domain" description="Histidine kinase" evidence="10">
    <location>
        <begin position="149"/>
        <end position="368"/>
    </location>
</feature>
<dbReference type="Gene3D" id="1.10.287.130">
    <property type="match status" value="1"/>
</dbReference>
<dbReference type="Proteomes" id="UP000006772">
    <property type="component" value="Unassembled WGS sequence"/>
</dbReference>
<dbReference type="EMBL" id="AEEC02000042">
    <property type="protein sequence ID" value="EOA02678.1"/>
    <property type="molecule type" value="Genomic_DNA"/>
</dbReference>
<comment type="caution">
    <text evidence="12">The sequence shown here is derived from an EMBL/GenBank/DDBJ whole genome shotgun (WGS) entry which is preliminary data.</text>
</comment>
<protein>
    <recommendedName>
        <fullName evidence="3">histidine kinase</fullName>
        <ecNumber evidence="3">2.7.13.3</ecNumber>
    </recommendedName>
</protein>
<feature type="region of interest" description="Disordered" evidence="9">
    <location>
        <begin position="368"/>
        <end position="404"/>
    </location>
</feature>
<dbReference type="Gene3D" id="3.40.50.2300">
    <property type="match status" value="2"/>
</dbReference>
<dbReference type="SMART" id="SM00388">
    <property type="entry name" value="HisKA"/>
    <property type="match status" value="1"/>
</dbReference>
<dbReference type="Pfam" id="PF00072">
    <property type="entry name" value="Response_reg"/>
    <property type="match status" value="2"/>
</dbReference>
<evidence type="ECO:0000256" key="1">
    <source>
        <dbReference type="ARBA" id="ARBA00000085"/>
    </source>
</evidence>
<dbReference type="Gene3D" id="3.30.565.10">
    <property type="entry name" value="Histidine kinase-like ATPase, C-terminal domain"/>
    <property type="match status" value="1"/>
</dbReference>
<dbReference type="Pfam" id="PF02518">
    <property type="entry name" value="HATPase_c"/>
    <property type="match status" value="1"/>
</dbReference>
<evidence type="ECO:0000256" key="8">
    <source>
        <dbReference type="SAM" id="Coils"/>
    </source>
</evidence>